<dbReference type="GO" id="GO:0003755">
    <property type="term" value="F:peptidyl-prolyl cis-trans isomerase activity"/>
    <property type="evidence" value="ECO:0007669"/>
    <property type="project" value="UniProtKB-UniRule"/>
</dbReference>
<dbReference type="AlphaFoldDB" id="A0A5B7YA60"/>
<keyword evidence="4 5" id="KW-0413">Isomerase</keyword>
<dbReference type="EMBL" id="CP039852">
    <property type="protein sequence ID" value="QCZ92521.1"/>
    <property type="molecule type" value="Genomic_DNA"/>
</dbReference>
<dbReference type="PANTHER" id="PTHR43811:SF19">
    <property type="entry name" value="39 KDA FK506-BINDING NUCLEAR PROTEIN"/>
    <property type="match status" value="1"/>
</dbReference>
<sequence>MARNKQRTKAKGSAGQNRNMTADFIARYLKQDDVRITSSGLMYRVIDDAQGEQPESHHIVKVHQRILLADGSVVDDTYKKGPPESFMLSEAIEGLREALLLMPVGARYEFVIPPELAWGKKGNGSKIGPHAVMIVDVRLIETGTS</sequence>
<dbReference type="SUPFAM" id="SSF54534">
    <property type="entry name" value="FKBP-like"/>
    <property type="match status" value="1"/>
</dbReference>
<evidence type="ECO:0000256" key="3">
    <source>
        <dbReference type="ARBA" id="ARBA00023110"/>
    </source>
</evidence>
<dbReference type="InterPro" id="IPR000774">
    <property type="entry name" value="PPIase_FKBP_N"/>
</dbReference>
<accession>A0A5B7YA60</accession>
<dbReference type="KEGG" id="salk:FBQ74_03115"/>
<organism evidence="8 9">
    <name type="scientific">Salinimonas iocasae</name>
    <dbReference type="NCBI Taxonomy" id="2572577"/>
    <lineage>
        <taxon>Bacteria</taxon>
        <taxon>Pseudomonadati</taxon>
        <taxon>Pseudomonadota</taxon>
        <taxon>Gammaproteobacteria</taxon>
        <taxon>Alteromonadales</taxon>
        <taxon>Alteromonadaceae</taxon>
        <taxon>Alteromonas/Salinimonas group</taxon>
        <taxon>Salinimonas</taxon>
    </lineage>
</organism>
<dbReference type="Pfam" id="PF00254">
    <property type="entry name" value="FKBP_C"/>
    <property type="match status" value="1"/>
</dbReference>
<evidence type="ECO:0000256" key="5">
    <source>
        <dbReference type="PROSITE-ProRule" id="PRU00277"/>
    </source>
</evidence>
<evidence type="ECO:0000313" key="9">
    <source>
        <dbReference type="Proteomes" id="UP000304912"/>
    </source>
</evidence>
<dbReference type="Proteomes" id="UP000304912">
    <property type="component" value="Chromosome"/>
</dbReference>
<evidence type="ECO:0000256" key="6">
    <source>
        <dbReference type="RuleBase" id="RU003915"/>
    </source>
</evidence>
<comment type="catalytic activity">
    <reaction evidence="1 5 6">
        <text>[protein]-peptidylproline (omega=180) = [protein]-peptidylproline (omega=0)</text>
        <dbReference type="Rhea" id="RHEA:16237"/>
        <dbReference type="Rhea" id="RHEA-COMP:10747"/>
        <dbReference type="Rhea" id="RHEA-COMP:10748"/>
        <dbReference type="ChEBI" id="CHEBI:83833"/>
        <dbReference type="ChEBI" id="CHEBI:83834"/>
        <dbReference type="EC" id="5.2.1.8"/>
    </reaction>
</comment>
<dbReference type="GO" id="GO:0006457">
    <property type="term" value="P:protein folding"/>
    <property type="evidence" value="ECO:0007669"/>
    <property type="project" value="InterPro"/>
</dbReference>
<dbReference type="Gene3D" id="3.10.50.40">
    <property type="match status" value="1"/>
</dbReference>
<dbReference type="RefSeq" id="WP_139755274.1">
    <property type="nucleotide sequence ID" value="NZ_CP039852.1"/>
</dbReference>
<keyword evidence="3 5" id="KW-0697">Rotamase</keyword>
<feature type="domain" description="PPIase FKBP-type" evidence="7">
    <location>
        <begin position="57"/>
        <end position="143"/>
    </location>
</feature>
<gene>
    <name evidence="8" type="ORF">FBQ74_03115</name>
</gene>
<dbReference type="InterPro" id="IPR046357">
    <property type="entry name" value="PPIase_dom_sf"/>
</dbReference>
<comment type="similarity">
    <text evidence="2 6">Belongs to the FKBP-type PPIase family.</text>
</comment>
<dbReference type="PROSITE" id="PS50059">
    <property type="entry name" value="FKBP_PPIASE"/>
    <property type="match status" value="1"/>
</dbReference>
<reference evidence="8 9" key="1">
    <citation type="submission" date="2019-04" db="EMBL/GenBank/DDBJ databases">
        <title>Salinimonas iocasae sp. nov., a halophilic bacterium isolated from the outer tube casing of tubeworms in Okinawa Trough.</title>
        <authorList>
            <person name="Zhang H."/>
            <person name="Wang H."/>
            <person name="Li C."/>
        </authorList>
    </citation>
    <scope>NUCLEOTIDE SEQUENCE [LARGE SCALE GENOMIC DNA]</scope>
    <source>
        <strain evidence="8 9">KX18D6</strain>
    </source>
</reference>
<evidence type="ECO:0000259" key="7">
    <source>
        <dbReference type="PROSITE" id="PS50059"/>
    </source>
</evidence>
<evidence type="ECO:0000313" key="8">
    <source>
        <dbReference type="EMBL" id="QCZ92521.1"/>
    </source>
</evidence>
<keyword evidence="9" id="KW-1185">Reference proteome</keyword>
<dbReference type="Pfam" id="PF01346">
    <property type="entry name" value="FKBP_N"/>
    <property type="match status" value="1"/>
</dbReference>
<evidence type="ECO:0000256" key="4">
    <source>
        <dbReference type="ARBA" id="ARBA00023235"/>
    </source>
</evidence>
<proteinExistence type="inferred from homology"/>
<dbReference type="InterPro" id="IPR001179">
    <property type="entry name" value="PPIase_FKBP_dom"/>
</dbReference>
<name>A0A5B7YA60_9ALTE</name>
<evidence type="ECO:0000256" key="2">
    <source>
        <dbReference type="ARBA" id="ARBA00006577"/>
    </source>
</evidence>
<dbReference type="OrthoDB" id="9814548at2"/>
<dbReference type="EC" id="5.2.1.8" evidence="6"/>
<dbReference type="PANTHER" id="PTHR43811">
    <property type="entry name" value="FKBP-TYPE PEPTIDYL-PROLYL CIS-TRANS ISOMERASE FKPA"/>
    <property type="match status" value="1"/>
</dbReference>
<protein>
    <recommendedName>
        <fullName evidence="6">Peptidyl-prolyl cis-trans isomerase</fullName>
        <ecNumber evidence="6">5.2.1.8</ecNumber>
    </recommendedName>
</protein>
<evidence type="ECO:0000256" key="1">
    <source>
        <dbReference type="ARBA" id="ARBA00000971"/>
    </source>
</evidence>